<keyword evidence="10" id="KW-1185">Reference proteome</keyword>
<dbReference type="OrthoDB" id="443318at2759"/>
<dbReference type="PANTHER" id="PTHR11802">
    <property type="entry name" value="SERINE PROTEASE FAMILY S10 SERINE CARBOXYPEPTIDASE"/>
    <property type="match status" value="1"/>
</dbReference>
<dbReference type="InterPro" id="IPR001563">
    <property type="entry name" value="Peptidase_S10"/>
</dbReference>
<keyword evidence="3 7" id="KW-0645">Protease</keyword>
<dbReference type="PROSITE" id="PS00560">
    <property type="entry name" value="CARBOXYPEPT_SER_HIS"/>
    <property type="match status" value="1"/>
</dbReference>
<feature type="region of interest" description="Disordered" evidence="8">
    <location>
        <begin position="554"/>
        <end position="579"/>
    </location>
</feature>
<keyword evidence="4" id="KW-0732">Signal</keyword>
<dbReference type="PRINTS" id="PR00724">
    <property type="entry name" value="CRBOXYPTASEC"/>
</dbReference>
<accession>A0A2J6T269</accession>
<sequence length="579" mass="64112">MFNSVRAREPNLLKMHFSRVVSALAIGAGVVSATLYSGRSLKHVRKADKHPEIGRRAPVMQHSRRSTSQYLLNSAAKYSVNGTAIPEVEFDIGESYAGLMPISKTGNDSQLYFWFFPSENPAASDEILIWLNGGPGCSSLEGLLQENGPFLWQYGTYKPVPNPWTWVNLTNVVWVEQPVGTGFSQGIPTATSETDVADQFLGFWENFVDTFSLQGHKVFVTGESYAGYYVPYIADAMLNKNNTMYHNLEATMIYDPSASYKAVQDQIPAVQFVDYWKGLMPFNDSFSAQLHSMSDSFAYTDYLSTYLTFPPPGPFPTQLPGTDEDGNTFGNCHVFDAIYNEVFYINPCWDTYQARSSTLLFMLDFAVATTCPVLWDVLGFPGSFGYLPEGTSIYFNRTDVQKAINAPIGNWNKCASINVFVNGTDNSPPSGVSVLLRVIERSKRTIIGHGALDMVLISNGTLLMIQNMTWNGAQGFEVKPSDPFYVPYHHDHSPATFAASGVLGTTHTERGLTWVSVDLSGHMIPQYAPSASYRHLEFLLGRIDSLSSTFPFTTDSYPQPNDPSLGNGTAPPTKKLQLY</sequence>
<dbReference type="RefSeq" id="XP_024734020.1">
    <property type="nucleotide sequence ID" value="XM_024878326.1"/>
</dbReference>
<proteinExistence type="inferred from homology"/>
<evidence type="ECO:0000256" key="2">
    <source>
        <dbReference type="ARBA" id="ARBA00022645"/>
    </source>
</evidence>
<dbReference type="Pfam" id="PF00450">
    <property type="entry name" value="Peptidase_S10"/>
    <property type="match status" value="1"/>
</dbReference>
<keyword evidence="2 7" id="KW-0121">Carboxypeptidase</keyword>
<evidence type="ECO:0000256" key="3">
    <source>
        <dbReference type="ARBA" id="ARBA00022670"/>
    </source>
</evidence>
<evidence type="ECO:0000313" key="9">
    <source>
        <dbReference type="EMBL" id="PMD57116.1"/>
    </source>
</evidence>
<comment type="similarity">
    <text evidence="1 7">Belongs to the peptidase S10 family.</text>
</comment>
<evidence type="ECO:0000256" key="7">
    <source>
        <dbReference type="RuleBase" id="RU361156"/>
    </source>
</evidence>
<dbReference type="PANTHER" id="PTHR11802:SF479">
    <property type="entry name" value="CARBOXYPEPTIDASE"/>
    <property type="match status" value="1"/>
</dbReference>
<dbReference type="InParanoid" id="A0A2J6T269"/>
<evidence type="ECO:0000256" key="1">
    <source>
        <dbReference type="ARBA" id="ARBA00009431"/>
    </source>
</evidence>
<name>A0A2J6T269_9HELO</name>
<reference evidence="9 10" key="1">
    <citation type="submission" date="2016-04" db="EMBL/GenBank/DDBJ databases">
        <title>A degradative enzymes factory behind the ericoid mycorrhizal symbiosis.</title>
        <authorList>
            <consortium name="DOE Joint Genome Institute"/>
            <person name="Martino E."/>
            <person name="Morin E."/>
            <person name="Grelet G."/>
            <person name="Kuo A."/>
            <person name="Kohler A."/>
            <person name="Daghino S."/>
            <person name="Barry K."/>
            <person name="Choi C."/>
            <person name="Cichocki N."/>
            <person name="Clum A."/>
            <person name="Copeland A."/>
            <person name="Hainaut M."/>
            <person name="Haridas S."/>
            <person name="Labutti K."/>
            <person name="Lindquist E."/>
            <person name="Lipzen A."/>
            <person name="Khouja H.-R."/>
            <person name="Murat C."/>
            <person name="Ohm R."/>
            <person name="Olson A."/>
            <person name="Spatafora J."/>
            <person name="Veneault-Fourrey C."/>
            <person name="Henrissat B."/>
            <person name="Grigoriev I."/>
            <person name="Martin F."/>
            <person name="Perotto S."/>
        </authorList>
    </citation>
    <scope>NUCLEOTIDE SEQUENCE [LARGE SCALE GENOMIC DNA]</scope>
    <source>
        <strain evidence="9 10">E</strain>
    </source>
</reference>
<dbReference type="GO" id="GO:0004185">
    <property type="term" value="F:serine-type carboxypeptidase activity"/>
    <property type="evidence" value="ECO:0007669"/>
    <property type="project" value="UniProtKB-UniRule"/>
</dbReference>
<evidence type="ECO:0000256" key="5">
    <source>
        <dbReference type="ARBA" id="ARBA00022801"/>
    </source>
</evidence>
<dbReference type="GeneID" id="36586403"/>
<dbReference type="InterPro" id="IPR018202">
    <property type="entry name" value="Ser_caboxypep_ser_AS"/>
</dbReference>
<evidence type="ECO:0000256" key="8">
    <source>
        <dbReference type="SAM" id="MobiDB-lite"/>
    </source>
</evidence>
<dbReference type="Proteomes" id="UP000235371">
    <property type="component" value="Unassembled WGS sequence"/>
</dbReference>
<organism evidence="9 10">
    <name type="scientific">Hyaloscypha bicolor E</name>
    <dbReference type="NCBI Taxonomy" id="1095630"/>
    <lineage>
        <taxon>Eukaryota</taxon>
        <taxon>Fungi</taxon>
        <taxon>Dikarya</taxon>
        <taxon>Ascomycota</taxon>
        <taxon>Pezizomycotina</taxon>
        <taxon>Leotiomycetes</taxon>
        <taxon>Helotiales</taxon>
        <taxon>Hyaloscyphaceae</taxon>
        <taxon>Hyaloscypha</taxon>
        <taxon>Hyaloscypha bicolor</taxon>
    </lineage>
</organism>
<evidence type="ECO:0000256" key="4">
    <source>
        <dbReference type="ARBA" id="ARBA00022729"/>
    </source>
</evidence>
<dbReference type="AlphaFoldDB" id="A0A2J6T269"/>
<dbReference type="SUPFAM" id="SSF53474">
    <property type="entry name" value="alpha/beta-Hydrolases"/>
    <property type="match status" value="1"/>
</dbReference>
<keyword evidence="5 7" id="KW-0378">Hydrolase</keyword>
<dbReference type="InterPro" id="IPR029058">
    <property type="entry name" value="AB_hydrolase_fold"/>
</dbReference>
<evidence type="ECO:0000256" key="6">
    <source>
        <dbReference type="ARBA" id="ARBA00023180"/>
    </source>
</evidence>
<protein>
    <recommendedName>
        <fullName evidence="7">Carboxypeptidase</fullName>
        <ecNumber evidence="7">3.4.16.-</ecNumber>
    </recommendedName>
</protein>
<dbReference type="EC" id="3.4.16.-" evidence="7"/>
<feature type="compositionally biased region" description="Polar residues" evidence="8">
    <location>
        <begin position="554"/>
        <end position="567"/>
    </location>
</feature>
<dbReference type="InterPro" id="IPR033124">
    <property type="entry name" value="Ser_caboxypep_his_AS"/>
</dbReference>
<evidence type="ECO:0000313" key="10">
    <source>
        <dbReference type="Proteomes" id="UP000235371"/>
    </source>
</evidence>
<dbReference type="FunFam" id="3.40.50.1820:FF:000118">
    <property type="entry name" value="Carboxypeptidase"/>
    <property type="match status" value="1"/>
</dbReference>
<dbReference type="PROSITE" id="PS00131">
    <property type="entry name" value="CARBOXYPEPT_SER_SER"/>
    <property type="match status" value="1"/>
</dbReference>
<gene>
    <name evidence="9" type="ORF">K444DRAFT_593943</name>
</gene>
<dbReference type="GO" id="GO:0006508">
    <property type="term" value="P:proteolysis"/>
    <property type="evidence" value="ECO:0007669"/>
    <property type="project" value="UniProtKB-KW"/>
</dbReference>
<dbReference type="EMBL" id="KZ613847">
    <property type="protein sequence ID" value="PMD57116.1"/>
    <property type="molecule type" value="Genomic_DNA"/>
</dbReference>
<dbReference type="Gene3D" id="3.40.50.1820">
    <property type="entry name" value="alpha/beta hydrolase"/>
    <property type="match status" value="1"/>
</dbReference>
<keyword evidence="6" id="KW-0325">Glycoprotein</keyword>